<dbReference type="EMBL" id="KD257028">
    <property type="protein sequence ID" value="EMS47703.1"/>
    <property type="molecule type" value="Genomic_DNA"/>
</dbReference>
<dbReference type="AlphaFoldDB" id="M7YBX7"/>
<reference evidence="1" key="1">
    <citation type="journal article" date="2013" name="Nature">
        <title>Draft genome of the wheat A-genome progenitor Triticum urartu.</title>
        <authorList>
            <person name="Ling H.Q."/>
            <person name="Zhao S."/>
            <person name="Liu D."/>
            <person name="Wang J."/>
            <person name="Sun H."/>
            <person name="Zhang C."/>
            <person name="Fan H."/>
            <person name="Li D."/>
            <person name="Dong L."/>
            <person name="Tao Y."/>
            <person name="Gao C."/>
            <person name="Wu H."/>
            <person name="Li Y."/>
            <person name="Cui Y."/>
            <person name="Guo X."/>
            <person name="Zheng S."/>
            <person name="Wang B."/>
            <person name="Yu K."/>
            <person name="Liang Q."/>
            <person name="Yang W."/>
            <person name="Lou X."/>
            <person name="Chen J."/>
            <person name="Feng M."/>
            <person name="Jian J."/>
            <person name="Zhang X."/>
            <person name="Luo G."/>
            <person name="Jiang Y."/>
            <person name="Liu J."/>
            <person name="Wang Z."/>
            <person name="Sha Y."/>
            <person name="Zhang B."/>
            <person name="Wu H."/>
            <person name="Tang D."/>
            <person name="Shen Q."/>
            <person name="Xue P."/>
            <person name="Zou S."/>
            <person name="Wang X."/>
            <person name="Liu X."/>
            <person name="Wang F."/>
            <person name="Yang Y."/>
            <person name="An X."/>
            <person name="Dong Z."/>
            <person name="Zhang K."/>
            <person name="Zhang X."/>
            <person name="Luo M.C."/>
            <person name="Dvorak J."/>
            <person name="Tong Y."/>
            <person name="Wang J."/>
            <person name="Yang H."/>
            <person name="Li Z."/>
            <person name="Wang D."/>
            <person name="Zhang A."/>
            <person name="Wang J."/>
        </authorList>
    </citation>
    <scope>NUCLEOTIDE SEQUENCE</scope>
</reference>
<evidence type="ECO:0000313" key="1">
    <source>
        <dbReference type="EMBL" id="EMS47703.1"/>
    </source>
</evidence>
<gene>
    <name evidence="1" type="ORF">TRIUR3_34727</name>
</gene>
<organism evidence="1">
    <name type="scientific">Triticum urartu</name>
    <name type="common">Red wild einkorn</name>
    <name type="synonym">Crithodium urartu</name>
    <dbReference type="NCBI Taxonomy" id="4572"/>
    <lineage>
        <taxon>Eukaryota</taxon>
        <taxon>Viridiplantae</taxon>
        <taxon>Streptophyta</taxon>
        <taxon>Embryophyta</taxon>
        <taxon>Tracheophyta</taxon>
        <taxon>Spermatophyta</taxon>
        <taxon>Magnoliopsida</taxon>
        <taxon>Liliopsida</taxon>
        <taxon>Poales</taxon>
        <taxon>Poaceae</taxon>
        <taxon>BOP clade</taxon>
        <taxon>Pooideae</taxon>
        <taxon>Triticodae</taxon>
        <taxon>Triticeae</taxon>
        <taxon>Triticinae</taxon>
        <taxon>Triticum</taxon>
    </lineage>
</organism>
<proteinExistence type="predicted"/>
<protein>
    <submittedName>
        <fullName evidence="1">Uncharacterized protein</fullName>
    </submittedName>
</protein>
<sequence length="139" mass="14721">MTLVQVEPPLPQGFLSLHGLPDKEGTSRGTLPALPLEHLAGLPPEEQDLVNRRSRWFSSSSFVEAGCKFQSPQLFTVSQIADAASFDPGCLQQVAVHAVSLAVASCRLARPSSQFLLPSAALLQPPLLVAPPSAQSPSL</sequence>
<name>M7YBX7_TRIUA</name>
<accession>M7YBX7</accession>